<dbReference type="SUPFAM" id="SSF88713">
    <property type="entry name" value="Glycoside hydrolase/deacetylase"/>
    <property type="match status" value="1"/>
</dbReference>
<name>A0ABD5YIS3_9EURY</name>
<dbReference type="AlphaFoldDB" id="A0ABD5YIS3"/>
<feature type="domain" description="NodB homology" evidence="2">
    <location>
        <begin position="230"/>
        <end position="327"/>
    </location>
</feature>
<dbReference type="RefSeq" id="WP_390204765.1">
    <property type="nucleotide sequence ID" value="NZ_JBHSZC010000001.1"/>
</dbReference>
<reference evidence="3 4" key="1">
    <citation type="journal article" date="2019" name="Int. J. Syst. Evol. Microbiol.">
        <title>The Global Catalogue of Microorganisms (GCM) 10K type strain sequencing project: providing services to taxonomists for standard genome sequencing and annotation.</title>
        <authorList>
            <consortium name="The Broad Institute Genomics Platform"/>
            <consortium name="The Broad Institute Genome Sequencing Center for Infectious Disease"/>
            <person name="Wu L."/>
            <person name="Ma J."/>
        </authorList>
    </citation>
    <scope>NUCLEOTIDE SEQUENCE [LARGE SCALE GENOMIC DNA]</scope>
    <source>
        <strain evidence="3 4">RDMS1</strain>
    </source>
</reference>
<dbReference type="InterPro" id="IPR011330">
    <property type="entry name" value="Glyco_hydro/deAcase_b/a-brl"/>
</dbReference>
<dbReference type="PROSITE" id="PS51677">
    <property type="entry name" value="NODB"/>
    <property type="match status" value="1"/>
</dbReference>
<dbReference type="Gene3D" id="3.20.20.370">
    <property type="entry name" value="Glycoside hydrolase/deacetylase"/>
    <property type="match status" value="1"/>
</dbReference>
<dbReference type="InterPro" id="IPR006311">
    <property type="entry name" value="TAT_signal"/>
</dbReference>
<protein>
    <submittedName>
        <fullName evidence="3">Polysaccharide deacetylase family protein</fullName>
    </submittedName>
</protein>
<evidence type="ECO:0000313" key="3">
    <source>
        <dbReference type="EMBL" id="MFC7189231.1"/>
    </source>
</evidence>
<feature type="region of interest" description="Disordered" evidence="1">
    <location>
        <begin position="26"/>
        <end position="79"/>
    </location>
</feature>
<dbReference type="InterPro" id="IPR002509">
    <property type="entry name" value="NODB_dom"/>
</dbReference>
<keyword evidence="4" id="KW-1185">Reference proteome</keyword>
<dbReference type="Proteomes" id="UP001596417">
    <property type="component" value="Unassembled WGS sequence"/>
</dbReference>
<gene>
    <name evidence="3" type="ORF">ACFQL7_04790</name>
</gene>
<dbReference type="PROSITE" id="PS51257">
    <property type="entry name" value="PROKAR_LIPOPROTEIN"/>
    <property type="match status" value="1"/>
</dbReference>
<evidence type="ECO:0000259" key="2">
    <source>
        <dbReference type="PROSITE" id="PS51677"/>
    </source>
</evidence>
<evidence type="ECO:0000313" key="4">
    <source>
        <dbReference type="Proteomes" id="UP001596417"/>
    </source>
</evidence>
<dbReference type="EMBL" id="JBHTAX010000001">
    <property type="protein sequence ID" value="MFC7189231.1"/>
    <property type="molecule type" value="Genomic_DNA"/>
</dbReference>
<accession>A0ABD5YIS3</accession>
<proteinExistence type="predicted"/>
<dbReference type="PROSITE" id="PS51318">
    <property type="entry name" value="TAT"/>
    <property type="match status" value="1"/>
</dbReference>
<organism evidence="3 4">
    <name type="scientific">Halocatena marina</name>
    <dbReference type="NCBI Taxonomy" id="2934937"/>
    <lineage>
        <taxon>Archaea</taxon>
        <taxon>Methanobacteriati</taxon>
        <taxon>Methanobacteriota</taxon>
        <taxon>Stenosarchaea group</taxon>
        <taxon>Halobacteria</taxon>
        <taxon>Halobacteriales</taxon>
        <taxon>Natronomonadaceae</taxon>
        <taxon>Halocatena</taxon>
    </lineage>
</organism>
<evidence type="ECO:0000256" key="1">
    <source>
        <dbReference type="SAM" id="MobiDB-lite"/>
    </source>
</evidence>
<sequence>MRKQSTRRTFLATVGVVGVTSFAGCSSLSGGEDAASPTPGNKTGTPAPTKSTKSQKKTKTTANSKGGTGGSQGPGTSIDAFDDLSQWEVDYGKVTTIKQDSFQGGQSVSLEPKKSGDEPIARIKRSFYPKTLDLSKHDLSLAAKVNDPDGIKVRAEVIAPAESSMLTAVRRIPRDLGDWVRFDLGYTASNGTPVMDKVTEIRLQIGPLQDATDFQVLIDDLRKVPKSTKGKVMFQFDDGHVSAYETAYPILKEKDWPGSVAVIPEIIGKDVRVDEPMMREMGKSGWDMMVHSGEPLPEHSEKQQRKILQSSQQALELLGFKRERATS</sequence>
<comment type="caution">
    <text evidence="3">The sequence shown here is derived from an EMBL/GenBank/DDBJ whole genome shotgun (WGS) entry which is preliminary data.</text>
</comment>
<dbReference type="Pfam" id="PF01522">
    <property type="entry name" value="Polysacc_deac_1"/>
    <property type="match status" value="1"/>
</dbReference>